<evidence type="ECO:0000259" key="7">
    <source>
        <dbReference type="Pfam" id="PF14500"/>
    </source>
</evidence>
<dbReference type="InterPro" id="IPR039920">
    <property type="entry name" value="MMS19"/>
</dbReference>
<keyword evidence="3" id="KW-0677">Repeat</keyword>
<dbReference type="GO" id="GO:0016226">
    <property type="term" value="P:iron-sulfur cluster assembly"/>
    <property type="evidence" value="ECO:0007669"/>
    <property type="project" value="UniProtKB-UniRule"/>
</dbReference>
<accession>A0A292Q574</accession>
<dbReference type="GO" id="GO:0097361">
    <property type="term" value="C:cytosolic [4Fe-4S] assembly targeting complex"/>
    <property type="evidence" value="ECO:0007669"/>
    <property type="project" value="UniProtKB-UniRule"/>
</dbReference>
<dbReference type="SUPFAM" id="SSF48371">
    <property type="entry name" value="ARM repeat"/>
    <property type="match status" value="1"/>
</dbReference>
<evidence type="ECO:0000256" key="2">
    <source>
        <dbReference type="ARBA" id="ARBA00009340"/>
    </source>
</evidence>
<name>A0A292Q574_9PEZI</name>
<dbReference type="PANTHER" id="PTHR12891:SF0">
    <property type="entry name" value="MMS19 NUCLEOTIDE EXCISION REPAIR PROTEIN HOMOLOG"/>
    <property type="match status" value="1"/>
</dbReference>
<dbReference type="GO" id="GO:0005634">
    <property type="term" value="C:nucleus"/>
    <property type="evidence" value="ECO:0007669"/>
    <property type="project" value="UniProtKB-SubCell"/>
</dbReference>
<sequence>MLSPRLYILNVAKDPAEASRISQESAKRIQDKELKLLDLVQSLEEYLTDDDKTTRAKAIGYLSSVLGYLDPKVLSRQQGFNPFPLKIFPTRHHYVNLICLKVAAIAQFLCDRLEDETGLKETSQGLFALQKSSRFGKEEATLKHPQGTRFAALTLIDGLMANQRDALRAMGGKFVTGFAELVGGEKDPRNLMIVFSIVKAILVEFDIVPHIEILFDVVYCYFPITFKPPPDDPYGITAQDLKLRLRECIASTKYFAGHVFPQLIEKLDSTSLSVKKDVLQTITACALSYGPQTISTHSTQLWDAVKFEVLNSTEEDELATEALSAIRAIAEALSFGLKFSVPTTSPLARYLGGIVKECLKLLQEPQQKQARPAGKILSKSATATAVAHTFIVEKTMPALLLIHGDADSLAKQRALMEILNLLFQSTLQIFGTWGDLTAEQVLPNPFTEYTDKLFEIYSQALMGSLREELGLRITALRGLVLLCKTRRLFQENEIGMVVQYLDQVLLEVEEKEEMKELALQGLKDISKIKPNLIMDITFPEFMAQLPDSEKEVDPSKPYIATLEALAKLSLGRSVFQVLLTRLLNKLDIVLRGTVQTHRFTQTVKADLVKRKIWPNVSPGNPFYAFKRPESCQEDIKTYFARLAVPLLTKTIIPTVDNSSEFEDFRILTDDSILDVTGRLLNIIIGSLGLEEQINVSRQLINIFVLGIPSDYMPKTHAEIVARDFRPLQQAANKEQAGCTILFTYALAGLRRELALTTLSIPDLIQQNVELATQTAHSTRKMAYLYLVALLANKWMKKPGDSDLLQKITADLLESVSSSVLSSREYDNLVGQKLQTVLWITKAIVVRGDRYGMEVTEKVVALLGDKNYGPTASKGFSALLGNDEFITKDNYAIIRPLTKQKIFTFCVPKIVEGFRVADSTTKPNYLVALSNILRNIPSAVILPELGRLLPLLLQSLDLPDPSVKSATIETLLITVKESADAMKEHISSLSTRLLNACMNREENPPRIRSAALRCLGTFPGALRTDLLLPYKRQVIRSLAMALDDPKRNVRKEAVDCRAKWYSLDEPED</sequence>
<dbReference type="GO" id="GO:0006281">
    <property type="term" value="P:DNA repair"/>
    <property type="evidence" value="ECO:0007669"/>
    <property type="project" value="UniProtKB-UniRule"/>
</dbReference>
<evidence type="ECO:0000256" key="5">
    <source>
        <dbReference type="RuleBase" id="RU367072"/>
    </source>
</evidence>
<evidence type="ECO:0000259" key="6">
    <source>
        <dbReference type="Pfam" id="PF12460"/>
    </source>
</evidence>
<dbReference type="InterPro" id="IPR016024">
    <property type="entry name" value="ARM-type_fold"/>
</dbReference>
<comment type="subcellular location">
    <subcellularLocation>
        <location evidence="1 5">Nucleus</location>
    </subcellularLocation>
</comment>
<feature type="domain" description="MMS19 N-terminal" evidence="7">
    <location>
        <begin position="40"/>
        <end position="311"/>
    </location>
</feature>
<dbReference type="Pfam" id="PF14500">
    <property type="entry name" value="MMS19_N"/>
    <property type="match status" value="1"/>
</dbReference>
<dbReference type="InterPro" id="IPR024687">
    <property type="entry name" value="MMS19_C"/>
</dbReference>
<dbReference type="AlphaFoldDB" id="A0A292Q574"/>
<dbReference type="Gene3D" id="1.25.10.10">
    <property type="entry name" value="Leucine-rich Repeat Variant"/>
    <property type="match status" value="2"/>
</dbReference>
<evidence type="ECO:0000256" key="1">
    <source>
        <dbReference type="ARBA" id="ARBA00004123"/>
    </source>
</evidence>
<evidence type="ECO:0000313" key="9">
    <source>
        <dbReference type="Proteomes" id="UP001412239"/>
    </source>
</evidence>
<comment type="similarity">
    <text evidence="2 5">Belongs to the MET18/MMS19 family.</text>
</comment>
<evidence type="ECO:0000313" key="8">
    <source>
        <dbReference type="EMBL" id="CUS14058.1"/>
    </source>
</evidence>
<keyword evidence="5" id="KW-0227">DNA damage</keyword>
<dbReference type="Pfam" id="PF12460">
    <property type="entry name" value="MMS19_C"/>
    <property type="match status" value="1"/>
</dbReference>
<dbReference type="InterPro" id="IPR011989">
    <property type="entry name" value="ARM-like"/>
</dbReference>
<dbReference type="PANTHER" id="PTHR12891">
    <property type="entry name" value="DNA REPAIR/TRANSCRIPTION PROTEIN MET18/MMS19"/>
    <property type="match status" value="1"/>
</dbReference>
<feature type="domain" description="MMS19 C-terminal" evidence="6">
    <location>
        <begin position="561"/>
        <end position="1018"/>
    </location>
</feature>
<evidence type="ECO:0000256" key="4">
    <source>
        <dbReference type="ARBA" id="ARBA00023242"/>
    </source>
</evidence>
<keyword evidence="9" id="KW-1185">Reference proteome</keyword>
<comment type="function">
    <text evidence="5">Key component of the cytosolic iron-sulfur protein assembly (CIA) complex, a multiprotein complex that mediates the incorporation of iron-sulfur cluster into apoproteins specifically involved in DNA metabolism and genomic integrity. In the CIA complex, MMS19 acts as an adapter between early-acting CIA components and a subset of cellular target iron-sulfur proteins.</text>
</comment>
<keyword evidence="5" id="KW-0234">DNA repair</keyword>
<reference evidence="8" key="1">
    <citation type="submission" date="2015-10" db="EMBL/GenBank/DDBJ databases">
        <authorList>
            <person name="Regsiter A."/>
            <person name="william w."/>
        </authorList>
    </citation>
    <scope>NUCLEOTIDE SEQUENCE</scope>
    <source>
        <strain evidence="8">Montdore</strain>
    </source>
</reference>
<gene>
    <name evidence="8" type="ORF">GSTUAT00001788001</name>
</gene>
<dbReference type="Proteomes" id="UP001412239">
    <property type="component" value="Unassembled WGS sequence"/>
</dbReference>
<dbReference type="GO" id="GO:0051604">
    <property type="term" value="P:protein maturation"/>
    <property type="evidence" value="ECO:0007669"/>
    <property type="project" value="UniProtKB-UniRule"/>
</dbReference>
<dbReference type="EMBL" id="LN890962">
    <property type="protein sequence ID" value="CUS14058.1"/>
    <property type="molecule type" value="Genomic_DNA"/>
</dbReference>
<protein>
    <recommendedName>
        <fullName evidence="5">MMS19 nucleotide excision repair protein</fullName>
    </recommendedName>
</protein>
<proteinExistence type="inferred from homology"/>
<evidence type="ECO:0000256" key="3">
    <source>
        <dbReference type="ARBA" id="ARBA00022737"/>
    </source>
</evidence>
<keyword evidence="4 5" id="KW-0539">Nucleus</keyword>
<dbReference type="InterPro" id="IPR029240">
    <property type="entry name" value="MMS19_N"/>
</dbReference>
<organism evidence="8 9">
    <name type="scientific">Tuber aestivum</name>
    <name type="common">summer truffle</name>
    <dbReference type="NCBI Taxonomy" id="59557"/>
    <lineage>
        <taxon>Eukaryota</taxon>
        <taxon>Fungi</taxon>
        <taxon>Dikarya</taxon>
        <taxon>Ascomycota</taxon>
        <taxon>Pezizomycotina</taxon>
        <taxon>Pezizomycetes</taxon>
        <taxon>Pezizales</taxon>
        <taxon>Tuberaceae</taxon>
        <taxon>Tuber</taxon>
    </lineage>
</organism>